<name>A0A2S2P1Q8_SCHGA</name>
<protein>
    <submittedName>
        <fullName evidence="2">NFX1-type zinc finger-containing protein 1</fullName>
    </submittedName>
</protein>
<accession>A0A2S2P1Q8</accession>
<organism evidence="2">
    <name type="scientific">Schizaphis graminum</name>
    <name type="common">Green bug aphid</name>
    <dbReference type="NCBI Taxonomy" id="13262"/>
    <lineage>
        <taxon>Eukaryota</taxon>
        <taxon>Metazoa</taxon>
        <taxon>Ecdysozoa</taxon>
        <taxon>Arthropoda</taxon>
        <taxon>Hexapoda</taxon>
        <taxon>Insecta</taxon>
        <taxon>Pterygota</taxon>
        <taxon>Neoptera</taxon>
        <taxon>Paraneoptera</taxon>
        <taxon>Hemiptera</taxon>
        <taxon>Sternorrhyncha</taxon>
        <taxon>Aphidomorpha</taxon>
        <taxon>Aphidoidea</taxon>
        <taxon>Aphididae</taxon>
        <taxon>Aphidini</taxon>
        <taxon>Schizaphis</taxon>
    </lineage>
</organism>
<sequence length="131" mass="15482">MYLQYNCTKPCENINKKCSLNHKCEKMCYEDCSLCTVKVERILACGHIKKDVPCGLSIDEIKCILPCERPLKCDHKCQSQCYEKCKPCENQVRVIFYIPNVTICLFCFVYFILYLGRKNYTRLWSFNCNEM</sequence>
<keyword evidence="1" id="KW-0472">Membrane</keyword>
<dbReference type="EMBL" id="GGMR01010247">
    <property type="protein sequence ID" value="MBY22866.1"/>
    <property type="molecule type" value="Transcribed_RNA"/>
</dbReference>
<gene>
    <name evidence="2" type="primary">Znfx1_1</name>
    <name evidence="2" type="ORF">g.37762</name>
</gene>
<reference evidence="2" key="1">
    <citation type="submission" date="2018-04" db="EMBL/GenBank/DDBJ databases">
        <title>Transcriptome of Schizaphis graminum biotype I.</title>
        <authorList>
            <person name="Scully E.D."/>
            <person name="Geib S.M."/>
            <person name="Palmer N.A."/>
            <person name="Koch K."/>
            <person name="Bradshaw J."/>
            <person name="Heng-Moss T."/>
            <person name="Sarath G."/>
        </authorList>
    </citation>
    <scope>NUCLEOTIDE SEQUENCE</scope>
</reference>
<keyword evidence="1" id="KW-1133">Transmembrane helix</keyword>
<dbReference type="AlphaFoldDB" id="A0A2S2P1Q8"/>
<evidence type="ECO:0000256" key="1">
    <source>
        <dbReference type="SAM" id="Phobius"/>
    </source>
</evidence>
<keyword evidence="1" id="KW-0812">Transmembrane</keyword>
<evidence type="ECO:0000313" key="2">
    <source>
        <dbReference type="EMBL" id="MBY22866.1"/>
    </source>
</evidence>
<feature type="transmembrane region" description="Helical" evidence="1">
    <location>
        <begin position="94"/>
        <end position="115"/>
    </location>
</feature>
<proteinExistence type="predicted"/>